<feature type="compositionally biased region" description="Basic and acidic residues" evidence="1">
    <location>
        <begin position="91"/>
        <end position="101"/>
    </location>
</feature>
<dbReference type="EMBL" id="JARQZJ010000148">
    <property type="protein sequence ID" value="KAK9893091.1"/>
    <property type="molecule type" value="Genomic_DNA"/>
</dbReference>
<feature type="region of interest" description="Disordered" evidence="1">
    <location>
        <begin position="61"/>
        <end position="132"/>
    </location>
</feature>
<organism evidence="2 3">
    <name type="scientific">Henosepilachna vigintioctopunctata</name>
    <dbReference type="NCBI Taxonomy" id="420089"/>
    <lineage>
        <taxon>Eukaryota</taxon>
        <taxon>Metazoa</taxon>
        <taxon>Ecdysozoa</taxon>
        <taxon>Arthropoda</taxon>
        <taxon>Hexapoda</taxon>
        <taxon>Insecta</taxon>
        <taxon>Pterygota</taxon>
        <taxon>Neoptera</taxon>
        <taxon>Endopterygota</taxon>
        <taxon>Coleoptera</taxon>
        <taxon>Polyphaga</taxon>
        <taxon>Cucujiformia</taxon>
        <taxon>Coccinelloidea</taxon>
        <taxon>Coccinellidae</taxon>
        <taxon>Epilachninae</taxon>
        <taxon>Epilachnini</taxon>
        <taxon>Henosepilachna</taxon>
    </lineage>
</organism>
<dbReference type="AlphaFoldDB" id="A0AAW1VHX1"/>
<gene>
    <name evidence="2" type="ORF">WA026_023715</name>
</gene>
<comment type="caution">
    <text evidence="2">The sequence shown here is derived from an EMBL/GenBank/DDBJ whole genome shotgun (WGS) entry which is preliminary data.</text>
</comment>
<dbReference type="Proteomes" id="UP001431783">
    <property type="component" value="Unassembled WGS sequence"/>
</dbReference>
<proteinExistence type="predicted"/>
<evidence type="ECO:0000256" key="1">
    <source>
        <dbReference type="SAM" id="MobiDB-lite"/>
    </source>
</evidence>
<evidence type="ECO:0000313" key="2">
    <source>
        <dbReference type="EMBL" id="KAK9893091.1"/>
    </source>
</evidence>
<accession>A0AAW1VHX1</accession>
<keyword evidence="3" id="KW-1185">Reference proteome</keyword>
<protein>
    <submittedName>
        <fullName evidence="2">Uncharacterized protein</fullName>
    </submittedName>
</protein>
<feature type="compositionally biased region" description="Polar residues" evidence="1">
    <location>
        <begin position="102"/>
        <end position="132"/>
    </location>
</feature>
<reference evidence="2 3" key="1">
    <citation type="submission" date="2023-03" db="EMBL/GenBank/DDBJ databases">
        <title>Genome insight into feeding habits of ladybird beetles.</title>
        <authorList>
            <person name="Li H.-S."/>
            <person name="Huang Y.-H."/>
            <person name="Pang H."/>
        </authorList>
    </citation>
    <scope>NUCLEOTIDE SEQUENCE [LARGE SCALE GENOMIC DNA]</scope>
    <source>
        <strain evidence="2">SYSU_2023b</strain>
        <tissue evidence="2">Whole body</tissue>
    </source>
</reference>
<name>A0AAW1VHX1_9CUCU</name>
<sequence length="132" mass="14748">MLRKHLATSTSTLPYERQRIVSDFMGHSMEIHNNIYKQRQVQVDCINIGQILFASGDLHVKQSDSAPSAPCSGNMELQPGPSHPTASNKELYQELIDKELQYSDSDFQPSSRLEPQSGSSLPNDEPTTLCTR</sequence>
<evidence type="ECO:0000313" key="3">
    <source>
        <dbReference type="Proteomes" id="UP001431783"/>
    </source>
</evidence>